<evidence type="ECO:0000313" key="2">
    <source>
        <dbReference type="EMBL" id="OGH59882.1"/>
    </source>
</evidence>
<protein>
    <recommendedName>
        <fullName evidence="1">TraC-like domain-containing protein</fullName>
    </recommendedName>
</protein>
<comment type="caution">
    <text evidence="2">The sequence shown here is derived from an EMBL/GenBank/DDBJ whole genome shotgun (WGS) entry which is preliminary data.</text>
</comment>
<evidence type="ECO:0000259" key="1">
    <source>
        <dbReference type="Pfam" id="PF26593"/>
    </source>
</evidence>
<reference evidence="2 3" key="1">
    <citation type="journal article" date="2016" name="Nat. Commun.">
        <title>Thousands of microbial genomes shed light on interconnected biogeochemical processes in an aquifer system.</title>
        <authorList>
            <person name="Anantharaman K."/>
            <person name="Brown C.T."/>
            <person name="Hug L.A."/>
            <person name="Sharon I."/>
            <person name="Castelle C.J."/>
            <person name="Probst A.J."/>
            <person name="Thomas B.C."/>
            <person name="Singh A."/>
            <person name="Wilkins M.J."/>
            <person name="Karaoz U."/>
            <person name="Brodie E.L."/>
            <person name="Williams K.H."/>
            <person name="Hubbard S.S."/>
            <person name="Banfield J.F."/>
        </authorList>
    </citation>
    <scope>NUCLEOTIDE SEQUENCE [LARGE SCALE GENOMIC DNA]</scope>
</reference>
<dbReference type="Pfam" id="PF26593">
    <property type="entry name" value="TraC-like"/>
    <property type="match status" value="1"/>
</dbReference>
<organism evidence="2 3">
    <name type="scientific">Candidatus Magasanikbacteria bacterium RIFCSPHIGHO2_01_FULL_33_34</name>
    <dbReference type="NCBI Taxonomy" id="1798671"/>
    <lineage>
        <taxon>Bacteria</taxon>
        <taxon>Candidatus Magasanikiibacteriota</taxon>
    </lineage>
</organism>
<sequence length="227" mass="26028">MSEKNKKRKKPKAPPTQAHLNIAEIKDGVVILKDGTLRVILMTSSINFALKSEEEQIALISSYVTFLNSIDFPLQIVVQSRKMQIQNYIDQLTAQENQQTNELLKVQIADYKSFIKEYVELGDIMTKKFFIIVTYDPLSNAKKSFFSRFKEVLKPVISVKLKEELFQRRKKDIDLRVANVSSGLQSMGLNVIQLDTQALIELYYSTYNPDIAFSEPVGDISKIQVER</sequence>
<name>A0A1F6LKF5_9BACT</name>
<feature type="domain" description="TraC-like" evidence="1">
    <location>
        <begin position="27"/>
        <end position="141"/>
    </location>
</feature>
<dbReference type="Proteomes" id="UP000177067">
    <property type="component" value="Unassembled WGS sequence"/>
</dbReference>
<accession>A0A1F6LKF5</accession>
<gene>
    <name evidence="2" type="ORF">A2725_02020</name>
</gene>
<evidence type="ECO:0000313" key="3">
    <source>
        <dbReference type="Proteomes" id="UP000177067"/>
    </source>
</evidence>
<proteinExistence type="predicted"/>
<dbReference type="InterPro" id="IPR058596">
    <property type="entry name" value="TraC-like_dom"/>
</dbReference>
<dbReference type="AlphaFoldDB" id="A0A1F6LKF5"/>
<dbReference type="EMBL" id="MFPS01000006">
    <property type="protein sequence ID" value="OGH59882.1"/>
    <property type="molecule type" value="Genomic_DNA"/>
</dbReference>